<name>A0A7X3IJ70_9BACL</name>
<dbReference type="AlphaFoldDB" id="A0A7X3IJ70"/>
<evidence type="ECO:0000313" key="1">
    <source>
        <dbReference type="EMBL" id="MWV44969.1"/>
    </source>
</evidence>
<proteinExistence type="predicted"/>
<dbReference type="Proteomes" id="UP000460318">
    <property type="component" value="Unassembled WGS sequence"/>
</dbReference>
<keyword evidence="2" id="KW-1185">Reference proteome</keyword>
<dbReference type="EMBL" id="WUBI01000002">
    <property type="protein sequence ID" value="MWV44969.1"/>
    <property type="molecule type" value="Genomic_DNA"/>
</dbReference>
<dbReference type="RefSeq" id="WP_160498575.1">
    <property type="nucleotide sequence ID" value="NZ_WUBI01000002.1"/>
</dbReference>
<gene>
    <name evidence="1" type="ORF">GRF59_15205</name>
</gene>
<evidence type="ECO:0000313" key="2">
    <source>
        <dbReference type="Proteomes" id="UP000460318"/>
    </source>
</evidence>
<organism evidence="1 2">
    <name type="scientific">Paenibacillus dendrobii</name>
    <dbReference type="NCBI Taxonomy" id="2691084"/>
    <lineage>
        <taxon>Bacteria</taxon>
        <taxon>Bacillati</taxon>
        <taxon>Bacillota</taxon>
        <taxon>Bacilli</taxon>
        <taxon>Bacillales</taxon>
        <taxon>Paenibacillaceae</taxon>
        <taxon>Paenibacillus</taxon>
    </lineage>
</organism>
<comment type="caution">
    <text evidence="1">The sequence shown here is derived from an EMBL/GenBank/DDBJ whole genome shotgun (WGS) entry which is preliminary data.</text>
</comment>
<protein>
    <submittedName>
        <fullName evidence="1">Uncharacterized protein</fullName>
    </submittedName>
</protein>
<accession>A0A7X3IJ70</accession>
<sequence>MSRLENLSKDKETIMLRLIDSPDLCKALYYRNSDFLDQSDIEDTSELLYKNIYPFSTVPELSKDRMSYVTMALRNYGYINNVFRRGYVYFYVIIHKDLLRTEYGFLRNDFILNEIDRLMNEKRGIGIGKTRFYKMDEMYVNDSYTGYYTSYKLVD</sequence>
<reference evidence="1 2" key="1">
    <citation type="submission" date="2019-12" db="EMBL/GenBank/DDBJ databases">
        <title>Paenibacillus sp. nov., an endophytic bacterium isolated from the stem of Dendrobium.</title>
        <authorList>
            <person name="Zhao R."/>
        </authorList>
    </citation>
    <scope>NUCLEOTIDE SEQUENCE [LARGE SCALE GENOMIC DNA]</scope>
    <source>
        <strain evidence="1 2">HJL G12</strain>
    </source>
</reference>